<dbReference type="SMART" id="SM00014">
    <property type="entry name" value="acidPPc"/>
    <property type="match status" value="1"/>
</dbReference>
<dbReference type="GO" id="GO:0005789">
    <property type="term" value="C:endoplasmic reticulum membrane"/>
    <property type="evidence" value="ECO:0007669"/>
    <property type="project" value="UniProtKB-SubCell"/>
</dbReference>
<evidence type="ECO:0000256" key="7">
    <source>
        <dbReference type="ARBA" id="ARBA00038324"/>
    </source>
</evidence>
<dbReference type="CDD" id="cd03388">
    <property type="entry name" value="PAP2_SPPase1"/>
    <property type="match status" value="1"/>
</dbReference>
<protein>
    <submittedName>
        <fullName evidence="11">Dihydrosphingosine 1-phosphate phosphatase</fullName>
    </submittedName>
</protein>
<gene>
    <name evidence="11" type="ORF">CAC42_6250</name>
</gene>
<reference evidence="11 12" key="1">
    <citation type="submission" date="2017-06" db="EMBL/GenBank/DDBJ databases">
        <title>Draft genome sequence of a variant of Elsinoe murrayae.</title>
        <authorList>
            <person name="Cheng Q."/>
        </authorList>
    </citation>
    <scope>NUCLEOTIDE SEQUENCE [LARGE SCALE GENOMIC DNA]</scope>
    <source>
        <strain evidence="11 12">CQ-2017a</strain>
    </source>
</reference>
<evidence type="ECO:0000256" key="2">
    <source>
        <dbReference type="ARBA" id="ARBA00022692"/>
    </source>
</evidence>
<organism evidence="11 12">
    <name type="scientific">Sphaceloma murrayae</name>
    <dbReference type="NCBI Taxonomy" id="2082308"/>
    <lineage>
        <taxon>Eukaryota</taxon>
        <taxon>Fungi</taxon>
        <taxon>Dikarya</taxon>
        <taxon>Ascomycota</taxon>
        <taxon>Pezizomycotina</taxon>
        <taxon>Dothideomycetes</taxon>
        <taxon>Dothideomycetidae</taxon>
        <taxon>Myriangiales</taxon>
        <taxon>Elsinoaceae</taxon>
        <taxon>Sphaceloma</taxon>
    </lineage>
</organism>
<evidence type="ECO:0000313" key="11">
    <source>
        <dbReference type="EMBL" id="PNS18433.1"/>
    </source>
</evidence>
<comment type="caution">
    <text evidence="11">The sequence shown here is derived from an EMBL/GenBank/DDBJ whole genome shotgun (WGS) entry which is preliminary data.</text>
</comment>
<feature type="transmembrane region" description="Helical" evidence="9">
    <location>
        <begin position="301"/>
        <end position="321"/>
    </location>
</feature>
<evidence type="ECO:0000256" key="3">
    <source>
        <dbReference type="ARBA" id="ARBA00022801"/>
    </source>
</evidence>
<dbReference type="FunCoup" id="A0A2K1QU70">
    <property type="interactions" value="340"/>
</dbReference>
<dbReference type="PANTHER" id="PTHR14969:SF28">
    <property type="entry name" value="DIHYDROSPHINGOSINE 1-PHOSPHATE PHOSPHATASE LCB3-RELATED"/>
    <property type="match status" value="1"/>
</dbReference>
<keyword evidence="3" id="KW-0378">Hydrolase</keyword>
<evidence type="ECO:0000256" key="5">
    <source>
        <dbReference type="ARBA" id="ARBA00022989"/>
    </source>
</evidence>
<dbReference type="InParanoid" id="A0A2K1QU70"/>
<dbReference type="GO" id="GO:0042392">
    <property type="term" value="F:sphingosine-1-phosphate phosphatase activity"/>
    <property type="evidence" value="ECO:0007669"/>
    <property type="project" value="TreeGrafter"/>
</dbReference>
<proteinExistence type="inferred from homology"/>
<keyword evidence="5 9" id="KW-1133">Transmembrane helix</keyword>
<evidence type="ECO:0000256" key="1">
    <source>
        <dbReference type="ARBA" id="ARBA00004477"/>
    </source>
</evidence>
<accession>A0A2K1QU70</accession>
<dbReference type="InterPro" id="IPR036938">
    <property type="entry name" value="PAP2/HPO_sf"/>
</dbReference>
<keyword evidence="4" id="KW-0256">Endoplasmic reticulum</keyword>
<feature type="transmembrane region" description="Helical" evidence="9">
    <location>
        <begin position="172"/>
        <end position="191"/>
    </location>
</feature>
<dbReference type="STRING" id="2082308.A0A2K1QU70"/>
<feature type="region of interest" description="Disordered" evidence="8">
    <location>
        <begin position="431"/>
        <end position="473"/>
    </location>
</feature>
<keyword evidence="2 9" id="KW-0812">Transmembrane</keyword>
<dbReference type="PANTHER" id="PTHR14969">
    <property type="entry name" value="SPHINGOSINE-1-PHOSPHATE PHOSPHOHYDROLASE"/>
    <property type="match status" value="1"/>
</dbReference>
<keyword evidence="6 9" id="KW-0472">Membrane</keyword>
<evidence type="ECO:0000313" key="12">
    <source>
        <dbReference type="Proteomes" id="UP000243797"/>
    </source>
</evidence>
<name>A0A2K1QU70_9PEZI</name>
<dbReference type="InterPro" id="IPR000326">
    <property type="entry name" value="PAP2/HPO"/>
</dbReference>
<evidence type="ECO:0000256" key="6">
    <source>
        <dbReference type="ARBA" id="ARBA00023136"/>
    </source>
</evidence>
<evidence type="ECO:0000256" key="9">
    <source>
        <dbReference type="SAM" id="Phobius"/>
    </source>
</evidence>
<comment type="similarity">
    <text evidence="7">Belongs to the type 2 lipid phosphate phosphatase family.</text>
</comment>
<feature type="domain" description="Phosphatidic acid phosphatase type 2/haloperoxidase" evidence="10">
    <location>
        <begin position="96"/>
        <end position="218"/>
    </location>
</feature>
<evidence type="ECO:0000256" key="4">
    <source>
        <dbReference type="ARBA" id="ARBA00022824"/>
    </source>
</evidence>
<evidence type="ECO:0000256" key="8">
    <source>
        <dbReference type="SAM" id="MobiDB-lite"/>
    </source>
</evidence>
<dbReference type="EMBL" id="NKHZ01000041">
    <property type="protein sequence ID" value="PNS18433.1"/>
    <property type="molecule type" value="Genomic_DNA"/>
</dbReference>
<dbReference type="SUPFAM" id="SSF48317">
    <property type="entry name" value="Acid phosphatase/Vanadium-dependent haloperoxidase"/>
    <property type="match status" value="1"/>
</dbReference>
<keyword evidence="12" id="KW-1185">Reference proteome</keyword>
<evidence type="ECO:0000259" key="10">
    <source>
        <dbReference type="SMART" id="SM00014"/>
    </source>
</evidence>
<dbReference type="OrthoDB" id="301434at2759"/>
<sequence length="518" mass="57231">MQENVVDQEKPVMPKDPDAGLKAEQHYVKRLPPWRYQLRQSLLPFVRWETPYLARFQKAVRSPTLDSYFAMTANLGTHTFFMIFLPILFWCGYTTAARALVHMLALGVFWSGWVKDLVCLPRPLSPPLQRITMSGSAALEYGFPSTHSTNAVSVAVYLIHGMQTGSVPVSDALRSPAIAACYCYAVSIIVGRMYCGMHGFSDVIIGTALGVFIAGVQITCGSAFDYSMAAGDWTIPVITTLVIFAAVRFHPEPADNCPCFDDSVSFAGTVVGVNLGHWHFAKSAFAWPEPVLGTIPFSLASIGWFRTALRLLVGVILIYLWRATAKPALLRSLPPIFRQIEYVGLSLPRRFFKRASQYKRVPPLKSDDNVIPAAGEIPAFFARLRSGRKRTISVGPQSEADARELLAQQEIKRKQSLDSLHESSHDIAITSAATSPIEEKRPTLRQHLAPPAIAKGNDVATSDSSDTEQERVSFQGIEKPRVRYDVEVVTKLVVYAGIGWLSVEWGPILFPYIGLGVT</sequence>
<comment type="subcellular location">
    <subcellularLocation>
        <location evidence="1">Endoplasmic reticulum membrane</location>
        <topology evidence="1">Multi-pass membrane protein</topology>
    </subcellularLocation>
</comment>
<dbReference type="Gene3D" id="1.20.144.10">
    <property type="entry name" value="Phosphatidic acid phosphatase type 2/haloperoxidase"/>
    <property type="match status" value="1"/>
</dbReference>
<dbReference type="Proteomes" id="UP000243797">
    <property type="component" value="Unassembled WGS sequence"/>
</dbReference>
<feature type="transmembrane region" description="Helical" evidence="9">
    <location>
        <begin position="203"/>
        <end position="224"/>
    </location>
</feature>
<dbReference type="Pfam" id="PF01569">
    <property type="entry name" value="PAP2"/>
    <property type="match status" value="1"/>
</dbReference>
<dbReference type="AlphaFoldDB" id="A0A2K1QU70"/>